<evidence type="ECO:0000256" key="1">
    <source>
        <dbReference type="SAM" id="Phobius"/>
    </source>
</evidence>
<evidence type="ECO:0000313" key="2">
    <source>
        <dbReference type="EMBL" id="EHJ07079.1"/>
    </source>
</evidence>
<comment type="caution">
    <text evidence="2">The sequence shown here is derived from an EMBL/GenBank/DDBJ whole genome shotgun (WGS) entry which is preliminary data.</text>
</comment>
<feature type="transmembrane region" description="Helical" evidence="1">
    <location>
        <begin position="12"/>
        <end position="37"/>
    </location>
</feature>
<keyword evidence="1" id="KW-1133">Transmembrane helix</keyword>
<organism evidence="2 3">
    <name type="scientific">Staphylococcus simiae CCM 7213 = CCUG 51256</name>
    <dbReference type="NCBI Taxonomy" id="911238"/>
    <lineage>
        <taxon>Bacteria</taxon>
        <taxon>Bacillati</taxon>
        <taxon>Bacillota</taxon>
        <taxon>Bacilli</taxon>
        <taxon>Bacillales</taxon>
        <taxon>Staphylococcaceae</taxon>
        <taxon>Staphylococcus</taxon>
    </lineage>
</organism>
<keyword evidence="1" id="KW-0472">Membrane</keyword>
<dbReference type="EMBL" id="AEUN01000502">
    <property type="protein sequence ID" value="EHJ07079.1"/>
    <property type="molecule type" value="Genomic_DNA"/>
</dbReference>
<protein>
    <recommendedName>
        <fullName evidence="4">Permease</fullName>
    </recommendedName>
</protein>
<dbReference type="OrthoDB" id="4540541at2"/>
<keyword evidence="1" id="KW-0812">Transmembrane</keyword>
<evidence type="ECO:0008006" key="4">
    <source>
        <dbReference type="Google" id="ProtNLM"/>
    </source>
</evidence>
<accession>G5JL61</accession>
<feature type="transmembrane region" description="Helical" evidence="1">
    <location>
        <begin position="180"/>
        <end position="198"/>
    </location>
</feature>
<feature type="transmembrane region" description="Helical" evidence="1">
    <location>
        <begin position="101"/>
        <end position="123"/>
    </location>
</feature>
<feature type="transmembrane region" description="Helical" evidence="1">
    <location>
        <begin position="58"/>
        <end position="81"/>
    </location>
</feature>
<name>G5JL61_9STAP</name>
<evidence type="ECO:0000313" key="3">
    <source>
        <dbReference type="Proteomes" id="UP000005413"/>
    </source>
</evidence>
<sequence>MQPRYIARIYFLILFSISLFENTVFNFMTLNVFLAYIPFELSLLLKLFKPAKKYEWPLYIIFCAIFVLILPNTFYMVTDLIHLNQFHFNFYAGLNILEWTYFTYLLLGVFFAIYIMILIYVEILTLTSNLWFNRLNVLVLMFLNGFGIYIGRFLRLHSVYIFNEPVKIFQDILLALTPKAFIFVLFMVIMQSALLLLVKGVKLAK</sequence>
<keyword evidence="3" id="KW-1185">Reference proteome</keyword>
<feature type="transmembrane region" description="Helical" evidence="1">
    <location>
        <begin position="135"/>
        <end position="154"/>
    </location>
</feature>
<dbReference type="RefSeq" id="WP_002464911.1">
    <property type="nucleotide sequence ID" value="NZ_AEUN01000502.1"/>
</dbReference>
<proteinExistence type="predicted"/>
<dbReference type="Pfam" id="PF07099">
    <property type="entry name" value="DUF1361"/>
    <property type="match status" value="1"/>
</dbReference>
<dbReference type="InterPro" id="IPR009793">
    <property type="entry name" value="DUF1361"/>
</dbReference>
<gene>
    <name evidence="2" type="ORF">SS7213T_11130</name>
</gene>
<reference evidence="2 3" key="1">
    <citation type="journal article" date="2012" name="BMC Genomics">
        <title>Comparative genomic analysis of the genus Staphylococcus including Staphylococcus aureus and its newly described sister species Staphylococcus simiae.</title>
        <authorList>
            <person name="Suzuki H."/>
            <person name="Lefebure T."/>
            <person name="Pavinski Bitar P."/>
            <person name="Stanhope M.J."/>
        </authorList>
    </citation>
    <scope>NUCLEOTIDE SEQUENCE [LARGE SCALE GENOMIC DNA]</scope>
    <source>
        <strain evidence="2 3">CCM 7213</strain>
    </source>
</reference>
<dbReference type="AlphaFoldDB" id="G5JL61"/>
<dbReference type="Proteomes" id="UP000005413">
    <property type="component" value="Unassembled WGS sequence"/>
</dbReference>
<dbReference type="PATRIC" id="fig|911238.3.peg.1968"/>